<dbReference type="InterPro" id="IPR035102">
    <property type="entry name" value="Phosphomevalonate_kinase"/>
</dbReference>
<sequence>MSLKTAFSAPGKAFLAGGYLVLDPTYSAYVVALSARMHAVIQGDASNATTITVNSPQFAEGTWEFSAELAGASAYRAKSLTVLQWRKDQPERSLQVWTELNNANMGLVSLLDKFQKLHESNPELYNTVIEEAKRKSGSELLTSNKVLLKELANSFSYIRKGLKTMTLESGAPIEPESQTVILDESTKLPGVIGGVVPGAGGYDAICLLVATDSVESIKKQAAANQALQHVNWLDLQQENSGLACEDLNQYA</sequence>
<dbReference type="Gene3D" id="3.30.230.10">
    <property type="match status" value="1"/>
</dbReference>
<keyword evidence="6" id="KW-0067">ATP-binding</keyword>
<dbReference type="SUPFAM" id="SSF54211">
    <property type="entry name" value="Ribosomal protein S5 domain 2-like"/>
    <property type="match status" value="1"/>
</dbReference>
<keyword evidence="3" id="KW-0808">Transferase</keyword>
<dbReference type="InterPro" id="IPR020568">
    <property type="entry name" value="Ribosomal_Su5_D2-typ_SF"/>
</dbReference>
<protein>
    <recommendedName>
        <fullName evidence="2">phosphomevalonate kinase</fullName>
        <ecNumber evidence="2">2.7.4.2</ecNumber>
    </recommendedName>
</protein>
<dbReference type="GO" id="GO:0019287">
    <property type="term" value="P:isopentenyl diphosphate biosynthetic process, mevalonate pathway"/>
    <property type="evidence" value="ECO:0007669"/>
    <property type="project" value="TreeGrafter"/>
</dbReference>
<comment type="pathway">
    <text evidence="1">Isoprenoid biosynthesis; isopentenyl diphosphate biosynthesis via mevalonate pathway; isopentenyl diphosphate from (R)-mevalonate: step 2/3.</text>
</comment>
<dbReference type="GO" id="GO:0006696">
    <property type="term" value="P:ergosterol biosynthetic process"/>
    <property type="evidence" value="ECO:0007669"/>
    <property type="project" value="TreeGrafter"/>
</dbReference>
<gene>
    <name evidence="7" type="ORF">DV451_001430</name>
</gene>
<comment type="caution">
    <text evidence="7">The sequence shown here is derived from an EMBL/GenBank/DDBJ whole genome shotgun (WGS) entry which is preliminary data.</text>
</comment>
<dbReference type="EC" id="2.7.4.2" evidence="2"/>
<evidence type="ECO:0000313" key="7">
    <source>
        <dbReference type="EMBL" id="KAF5103539.1"/>
    </source>
</evidence>
<evidence type="ECO:0000256" key="3">
    <source>
        <dbReference type="ARBA" id="ARBA00022679"/>
    </source>
</evidence>
<dbReference type="AlphaFoldDB" id="A0A9P5G6W0"/>
<organism evidence="7 8">
    <name type="scientific">Geotrichum candidum</name>
    <name type="common">Oospora lactis</name>
    <name type="synonym">Dipodascus geotrichum</name>
    <dbReference type="NCBI Taxonomy" id="1173061"/>
    <lineage>
        <taxon>Eukaryota</taxon>
        <taxon>Fungi</taxon>
        <taxon>Dikarya</taxon>
        <taxon>Ascomycota</taxon>
        <taxon>Saccharomycotina</taxon>
        <taxon>Dipodascomycetes</taxon>
        <taxon>Dipodascales</taxon>
        <taxon>Dipodascaceae</taxon>
        <taxon>Geotrichum</taxon>
    </lineage>
</organism>
<keyword evidence="5" id="KW-0418">Kinase</keyword>
<dbReference type="GO" id="GO:0005524">
    <property type="term" value="F:ATP binding"/>
    <property type="evidence" value="ECO:0007669"/>
    <property type="project" value="UniProtKB-KW"/>
</dbReference>
<evidence type="ECO:0000256" key="5">
    <source>
        <dbReference type="ARBA" id="ARBA00022777"/>
    </source>
</evidence>
<reference evidence="7" key="2">
    <citation type="submission" date="2020-01" db="EMBL/GenBank/DDBJ databases">
        <authorList>
            <person name="Perkins V."/>
            <person name="Lessard M.-H."/>
            <person name="Dugat-Bony E."/>
            <person name="Frenette M."/>
            <person name="Labrie S."/>
        </authorList>
    </citation>
    <scope>NUCLEOTIDE SEQUENCE</scope>
    <source>
        <strain evidence="7">LMA-70</strain>
    </source>
</reference>
<dbReference type="GO" id="GO:0005777">
    <property type="term" value="C:peroxisome"/>
    <property type="evidence" value="ECO:0007669"/>
    <property type="project" value="TreeGrafter"/>
</dbReference>
<evidence type="ECO:0000256" key="2">
    <source>
        <dbReference type="ARBA" id="ARBA00012958"/>
    </source>
</evidence>
<dbReference type="InterPro" id="IPR014721">
    <property type="entry name" value="Ribsml_uS5_D2-typ_fold_subgr"/>
</dbReference>
<reference evidence="7" key="1">
    <citation type="journal article" date="2020" name="Front. Microbiol.">
        <title>Phenotypic and Genetic Characterization of the Cheese Ripening Yeast Geotrichum candidum.</title>
        <authorList>
            <person name="Perkins V."/>
            <person name="Vignola S."/>
            <person name="Lessard M.H."/>
            <person name="Plante P.L."/>
            <person name="Corbeil J."/>
            <person name="Dugat-Bony E."/>
            <person name="Frenette M."/>
            <person name="Labrie S."/>
        </authorList>
    </citation>
    <scope>NUCLEOTIDE SEQUENCE</scope>
    <source>
        <strain evidence="7">LMA-70</strain>
    </source>
</reference>
<evidence type="ECO:0000256" key="1">
    <source>
        <dbReference type="ARBA" id="ARBA00005017"/>
    </source>
</evidence>
<accession>A0A9P5G6W0</accession>
<dbReference type="EMBL" id="QQZK01000021">
    <property type="protein sequence ID" value="KAF5103539.1"/>
    <property type="molecule type" value="Genomic_DNA"/>
</dbReference>
<dbReference type="PANTHER" id="PTHR31814:SF2">
    <property type="entry name" value="PHOSPHOMEVALONATE KINASE"/>
    <property type="match status" value="1"/>
</dbReference>
<dbReference type="Proteomes" id="UP000750522">
    <property type="component" value="Unassembled WGS sequence"/>
</dbReference>
<name>A0A9P5G6W0_GEOCN</name>
<dbReference type="GO" id="GO:0010142">
    <property type="term" value="P:farnesyl diphosphate biosynthetic process, mevalonate pathway"/>
    <property type="evidence" value="ECO:0007669"/>
    <property type="project" value="TreeGrafter"/>
</dbReference>
<proteinExistence type="predicted"/>
<keyword evidence="4" id="KW-0547">Nucleotide-binding</keyword>
<dbReference type="GO" id="GO:0004631">
    <property type="term" value="F:phosphomevalonate kinase activity"/>
    <property type="evidence" value="ECO:0007669"/>
    <property type="project" value="UniProtKB-EC"/>
</dbReference>
<evidence type="ECO:0000256" key="4">
    <source>
        <dbReference type="ARBA" id="ARBA00022741"/>
    </source>
</evidence>
<dbReference type="PANTHER" id="PTHR31814">
    <property type="match status" value="1"/>
</dbReference>
<evidence type="ECO:0000256" key="6">
    <source>
        <dbReference type="ARBA" id="ARBA00022840"/>
    </source>
</evidence>
<evidence type="ECO:0000313" key="8">
    <source>
        <dbReference type="Proteomes" id="UP000750522"/>
    </source>
</evidence>